<dbReference type="STRING" id="29170.A0A368HDL6"/>
<feature type="compositionally biased region" description="Pro residues" evidence="2">
    <location>
        <begin position="18"/>
        <end position="33"/>
    </location>
</feature>
<keyword evidence="4" id="KW-1185">Reference proteome</keyword>
<name>A0A368HDL6_ANCCA</name>
<comment type="caution">
    <text evidence="3">The sequence shown here is derived from an EMBL/GenBank/DDBJ whole genome shotgun (WGS) entry which is preliminary data.</text>
</comment>
<proteinExistence type="predicted"/>
<feature type="region of interest" description="Disordered" evidence="2">
    <location>
        <begin position="14"/>
        <end position="63"/>
    </location>
</feature>
<accession>A0A368HDL6</accession>
<dbReference type="OrthoDB" id="8964326at2759"/>
<gene>
    <name evidence="3" type="ORF">ANCCAN_00502</name>
</gene>
<evidence type="ECO:0000256" key="1">
    <source>
        <dbReference type="ARBA" id="ARBA00022737"/>
    </source>
</evidence>
<protein>
    <submittedName>
        <fullName evidence="3">Collagen triple helix repeat protein</fullName>
    </submittedName>
</protein>
<dbReference type="InterPro" id="IPR008160">
    <property type="entry name" value="Collagen"/>
</dbReference>
<organism evidence="3 4">
    <name type="scientific">Ancylostoma caninum</name>
    <name type="common">Dog hookworm</name>
    <dbReference type="NCBI Taxonomy" id="29170"/>
    <lineage>
        <taxon>Eukaryota</taxon>
        <taxon>Metazoa</taxon>
        <taxon>Ecdysozoa</taxon>
        <taxon>Nematoda</taxon>
        <taxon>Chromadorea</taxon>
        <taxon>Rhabditida</taxon>
        <taxon>Rhabditina</taxon>
        <taxon>Rhabditomorpha</taxon>
        <taxon>Strongyloidea</taxon>
        <taxon>Ancylostomatidae</taxon>
        <taxon>Ancylostomatinae</taxon>
        <taxon>Ancylostoma</taxon>
    </lineage>
</organism>
<dbReference type="Pfam" id="PF01391">
    <property type="entry name" value="Collagen"/>
    <property type="match status" value="1"/>
</dbReference>
<reference evidence="3 4" key="1">
    <citation type="submission" date="2014-10" db="EMBL/GenBank/DDBJ databases">
        <title>Draft genome of the hookworm Ancylostoma caninum.</title>
        <authorList>
            <person name="Mitreva M."/>
        </authorList>
    </citation>
    <scope>NUCLEOTIDE SEQUENCE [LARGE SCALE GENOMIC DNA]</scope>
    <source>
        <strain evidence="3 4">Baltimore</strain>
    </source>
</reference>
<dbReference type="AlphaFoldDB" id="A0A368HDL6"/>
<evidence type="ECO:0000256" key="2">
    <source>
        <dbReference type="SAM" id="MobiDB-lite"/>
    </source>
</evidence>
<dbReference type="GO" id="GO:0005581">
    <property type="term" value="C:collagen trimer"/>
    <property type="evidence" value="ECO:0007669"/>
    <property type="project" value="UniProtKB-KW"/>
</dbReference>
<keyword evidence="3" id="KW-0176">Collagen</keyword>
<dbReference type="Proteomes" id="UP000252519">
    <property type="component" value="Unassembled WGS sequence"/>
</dbReference>
<keyword evidence="1" id="KW-0677">Repeat</keyword>
<dbReference type="EMBL" id="JOJR01000002">
    <property type="protein sequence ID" value="RCN53437.1"/>
    <property type="molecule type" value="Genomic_DNA"/>
</dbReference>
<evidence type="ECO:0000313" key="4">
    <source>
        <dbReference type="Proteomes" id="UP000252519"/>
    </source>
</evidence>
<sequence length="106" mass="11137">MPVLRKELKEIRIKHGYPGPPGVPGPPGAPGPVGPAGARGPQGLPGHSGEKGDRGEIGPPGLPGQPVGFIAISPASFLDFHVFLCFNLVLDFDDYQFPNALVKKNY</sequence>
<evidence type="ECO:0000313" key="3">
    <source>
        <dbReference type="EMBL" id="RCN53437.1"/>
    </source>
</evidence>